<keyword evidence="12" id="KW-1185">Reference proteome</keyword>
<evidence type="ECO:0000256" key="4">
    <source>
        <dbReference type="ARBA" id="ARBA00022917"/>
    </source>
</evidence>
<evidence type="ECO:0000259" key="9">
    <source>
        <dbReference type="Pfam" id="PF00707"/>
    </source>
</evidence>
<dbReference type="EMBL" id="JAAGXA010000009">
    <property type="protein sequence ID" value="NEN79269.1"/>
    <property type="molecule type" value="Genomic_DNA"/>
</dbReference>
<feature type="domain" description="Translation initiation factor 3 C-terminal" evidence="9">
    <location>
        <begin position="81"/>
        <end position="163"/>
    </location>
</feature>
<comment type="subcellular location">
    <subcellularLocation>
        <location evidence="5 7">Cytoplasm</location>
    </subcellularLocation>
</comment>
<evidence type="ECO:0000256" key="3">
    <source>
        <dbReference type="ARBA" id="ARBA00022540"/>
    </source>
</evidence>
<gene>
    <name evidence="5" type="primary">infC</name>
    <name evidence="11" type="ORF">G3T38_13380</name>
</gene>
<proteinExistence type="inferred from homology"/>
<protein>
    <recommendedName>
        <fullName evidence="5 6">Translation initiation factor IF-3</fullName>
    </recommendedName>
</protein>
<feature type="region of interest" description="Disordered" evidence="8">
    <location>
        <begin position="172"/>
        <end position="223"/>
    </location>
</feature>
<evidence type="ECO:0000256" key="7">
    <source>
        <dbReference type="RuleBase" id="RU000646"/>
    </source>
</evidence>
<keyword evidence="2 5" id="KW-0963">Cytoplasm</keyword>
<feature type="compositionally biased region" description="Basic and acidic residues" evidence="8">
    <location>
        <begin position="172"/>
        <end position="199"/>
    </location>
</feature>
<organism evidence="11 12">
    <name type="scientific">Nocardioides zeae</name>
    <dbReference type="NCBI Taxonomy" id="1457234"/>
    <lineage>
        <taxon>Bacteria</taxon>
        <taxon>Bacillati</taxon>
        <taxon>Actinomycetota</taxon>
        <taxon>Actinomycetes</taxon>
        <taxon>Propionibacteriales</taxon>
        <taxon>Nocardioidaceae</taxon>
        <taxon>Nocardioides</taxon>
    </lineage>
</organism>
<dbReference type="GO" id="GO:0043022">
    <property type="term" value="F:ribosome binding"/>
    <property type="evidence" value="ECO:0007669"/>
    <property type="project" value="TreeGrafter"/>
</dbReference>
<comment type="similarity">
    <text evidence="1 5 7">Belongs to the IF-3 family.</text>
</comment>
<dbReference type="Pfam" id="PF05198">
    <property type="entry name" value="IF3_N"/>
    <property type="match status" value="1"/>
</dbReference>
<dbReference type="Pfam" id="PF00707">
    <property type="entry name" value="IF3_C"/>
    <property type="match status" value="1"/>
</dbReference>
<dbReference type="Proteomes" id="UP000468687">
    <property type="component" value="Unassembled WGS sequence"/>
</dbReference>
<keyword evidence="3 5" id="KW-0396">Initiation factor</keyword>
<dbReference type="GO" id="GO:0032790">
    <property type="term" value="P:ribosome disassembly"/>
    <property type="evidence" value="ECO:0007669"/>
    <property type="project" value="TreeGrafter"/>
</dbReference>
<evidence type="ECO:0000256" key="5">
    <source>
        <dbReference type="HAMAP-Rule" id="MF_00080"/>
    </source>
</evidence>
<dbReference type="SUPFAM" id="SSF55200">
    <property type="entry name" value="Translation initiation factor IF3, C-terminal domain"/>
    <property type="match status" value="1"/>
</dbReference>
<keyword evidence="4 5" id="KW-0648">Protein biosynthesis</keyword>
<dbReference type="InterPro" id="IPR001288">
    <property type="entry name" value="Translation_initiation_fac_3"/>
</dbReference>
<evidence type="ECO:0000259" key="10">
    <source>
        <dbReference type="Pfam" id="PF05198"/>
    </source>
</evidence>
<dbReference type="FunFam" id="3.30.110.10:FF:000002">
    <property type="entry name" value="Translation initiation factor IF-3"/>
    <property type="match status" value="1"/>
</dbReference>
<dbReference type="InterPro" id="IPR019813">
    <property type="entry name" value="Translation_initiation_fac3_CS"/>
</dbReference>
<sequence>MRINDRIRVSEVRLVGPNGETVGIVPTGDALRLAQEAGLDLVEVAPMARPPVCKLMDYGKFRYETAQKAREARRNQSNVIIKEMKLRPKIDSHDYETKKGHVVRFLKAGDKVKITIMFRGREQHRPELGFRLLQRLADDVEELGFVESSPKQDGRNMIMVLGPHKKKADARVEAEAEKASRAAERAEAVAEERAERDAAHAAGPVAQKKARGRSENLDPEIEA</sequence>
<feature type="domain" description="Translation initiation factor 3 N-terminal" evidence="10">
    <location>
        <begin position="3"/>
        <end position="72"/>
    </location>
</feature>
<accession>A0A6P0HKN7</accession>
<name>A0A6P0HKN7_9ACTN</name>
<evidence type="ECO:0000313" key="12">
    <source>
        <dbReference type="Proteomes" id="UP000468687"/>
    </source>
</evidence>
<comment type="caution">
    <text evidence="11">The sequence shown here is derived from an EMBL/GenBank/DDBJ whole genome shotgun (WGS) entry which is preliminary data.</text>
</comment>
<dbReference type="InterPro" id="IPR019814">
    <property type="entry name" value="Translation_initiation_fac_3_N"/>
</dbReference>
<dbReference type="PANTHER" id="PTHR10938:SF0">
    <property type="entry name" value="TRANSLATION INITIATION FACTOR IF-3, MITOCHONDRIAL"/>
    <property type="match status" value="1"/>
</dbReference>
<dbReference type="HAMAP" id="MF_00080">
    <property type="entry name" value="IF_3"/>
    <property type="match status" value="1"/>
</dbReference>
<evidence type="ECO:0000256" key="8">
    <source>
        <dbReference type="SAM" id="MobiDB-lite"/>
    </source>
</evidence>
<dbReference type="GO" id="GO:0003743">
    <property type="term" value="F:translation initiation factor activity"/>
    <property type="evidence" value="ECO:0007669"/>
    <property type="project" value="UniProtKB-UniRule"/>
</dbReference>
<dbReference type="InterPro" id="IPR019815">
    <property type="entry name" value="Translation_initiation_fac_3_C"/>
</dbReference>
<dbReference type="Gene3D" id="3.10.20.80">
    <property type="entry name" value="Translation initiation factor 3 (IF-3), N-terminal domain"/>
    <property type="match status" value="1"/>
</dbReference>
<evidence type="ECO:0000256" key="6">
    <source>
        <dbReference type="NCBIfam" id="TIGR00168"/>
    </source>
</evidence>
<dbReference type="InterPro" id="IPR036787">
    <property type="entry name" value="T_IF-3_N_sf"/>
</dbReference>
<evidence type="ECO:0000256" key="1">
    <source>
        <dbReference type="ARBA" id="ARBA00005439"/>
    </source>
</evidence>
<dbReference type="NCBIfam" id="TIGR00168">
    <property type="entry name" value="infC"/>
    <property type="match status" value="1"/>
</dbReference>
<comment type="function">
    <text evidence="5 7">IF-3 binds to the 30S ribosomal subunit and shifts the equilibrium between 70S ribosomes and their 50S and 30S subunits in favor of the free subunits, thus enhancing the availability of 30S subunits on which protein synthesis initiation begins.</text>
</comment>
<dbReference type="PROSITE" id="PS00938">
    <property type="entry name" value="IF3"/>
    <property type="match status" value="1"/>
</dbReference>
<dbReference type="InterPro" id="IPR036788">
    <property type="entry name" value="T_IF-3_C_sf"/>
</dbReference>
<dbReference type="PANTHER" id="PTHR10938">
    <property type="entry name" value="TRANSLATION INITIATION FACTOR IF-3"/>
    <property type="match status" value="1"/>
</dbReference>
<evidence type="ECO:0000313" key="11">
    <source>
        <dbReference type="EMBL" id="NEN79269.1"/>
    </source>
</evidence>
<dbReference type="Gene3D" id="3.30.110.10">
    <property type="entry name" value="Translation initiation factor 3 (IF-3), C-terminal domain"/>
    <property type="match status" value="1"/>
</dbReference>
<reference evidence="11 12" key="1">
    <citation type="journal article" date="2014" name="Int. J. Syst. Evol. Microbiol.">
        <title>Nocardioides zeae sp. nov., isolated from the stem of Zea mays.</title>
        <authorList>
            <person name="Glaeser S.P."/>
            <person name="McInroy J.A."/>
            <person name="Busse H.J."/>
            <person name="Kampfer P."/>
        </authorList>
    </citation>
    <scope>NUCLEOTIDE SEQUENCE [LARGE SCALE GENOMIC DNA]</scope>
    <source>
        <strain evidence="11 12">JCM 30728</strain>
    </source>
</reference>
<evidence type="ECO:0000256" key="2">
    <source>
        <dbReference type="ARBA" id="ARBA00022490"/>
    </source>
</evidence>
<dbReference type="AlphaFoldDB" id="A0A6P0HKN7"/>
<comment type="subunit">
    <text evidence="5 7">Monomer.</text>
</comment>
<dbReference type="SUPFAM" id="SSF54364">
    <property type="entry name" value="Translation initiation factor IF3, N-terminal domain"/>
    <property type="match status" value="1"/>
</dbReference>
<dbReference type="GO" id="GO:0005829">
    <property type="term" value="C:cytosol"/>
    <property type="evidence" value="ECO:0007669"/>
    <property type="project" value="TreeGrafter"/>
</dbReference>
<dbReference type="GO" id="GO:0016020">
    <property type="term" value="C:membrane"/>
    <property type="evidence" value="ECO:0007669"/>
    <property type="project" value="TreeGrafter"/>
</dbReference>
<dbReference type="FunFam" id="3.10.20.80:FF:000001">
    <property type="entry name" value="Translation initiation factor IF-3"/>
    <property type="match status" value="1"/>
</dbReference>